<dbReference type="Proteomes" id="UP000054937">
    <property type="component" value="Unassembled WGS sequence"/>
</dbReference>
<reference evidence="2 3" key="1">
    <citation type="journal article" date="2015" name="Sci. Rep.">
        <title>Genome of the facultative scuticociliatosis pathogen Pseudocohnilembus persalinus provides insight into its virulence through horizontal gene transfer.</title>
        <authorList>
            <person name="Xiong J."/>
            <person name="Wang G."/>
            <person name="Cheng J."/>
            <person name="Tian M."/>
            <person name="Pan X."/>
            <person name="Warren A."/>
            <person name="Jiang C."/>
            <person name="Yuan D."/>
            <person name="Miao W."/>
        </authorList>
    </citation>
    <scope>NUCLEOTIDE SEQUENCE [LARGE SCALE GENOMIC DNA]</scope>
    <source>
        <strain evidence="2">36N120E</strain>
    </source>
</reference>
<dbReference type="AlphaFoldDB" id="A0A0V0QGH0"/>
<sequence length="391" mass="47025">MKKKFTQQQEENELKEKEKSSTIDLFQNQQKKINTLQNVYFCITPQKFINPKLDYILRIGILINESILKNSPKQEYIPEPQRHKILTSLNSMKFIHCIMKSQNNEFLSIFMNSNAKGYQYAAEIQYLIKRLESFGDKNFKQLSDNLSKIEEQYKDLQILMAFQQQFPILIPNIDESIEEQLKIINNIYEIHKGFPVSVFQFKNYQQEFNQMLTLNSIHYNNYELQIRDWDMDEYIQKTAQLGIIEMYQPYDMINKLNIHLQEYMKYNAKMIFQKYQSIRSQQQQLHHYFPVLSLSQKQLQQSVIQIINKYEQLYINAKILNPQDIDENDEYHYLNKIDNYYTQIQRNKSNYYKSGIMKKDGQICIAKVEFKMVGKGDYIYQIYKIVDILSK</sequence>
<organism evidence="2 3">
    <name type="scientific">Pseudocohnilembus persalinus</name>
    <name type="common">Ciliate</name>
    <dbReference type="NCBI Taxonomy" id="266149"/>
    <lineage>
        <taxon>Eukaryota</taxon>
        <taxon>Sar</taxon>
        <taxon>Alveolata</taxon>
        <taxon>Ciliophora</taxon>
        <taxon>Intramacronucleata</taxon>
        <taxon>Oligohymenophorea</taxon>
        <taxon>Scuticociliatia</taxon>
        <taxon>Philasterida</taxon>
        <taxon>Pseudocohnilembidae</taxon>
        <taxon>Pseudocohnilembus</taxon>
    </lineage>
</organism>
<protein>
    <submittedName>
        <fullName evidence="2">Uncharacterized protein</fullName>
    </submittedName>
</protein>
<evidence type="ECO:0000256" key="1">
    <source>
        <dbReference type="SAM" id="MobiDB-lite"/>
    </source>
</evidence>
<dbReference type="EMBL" id="LDAU01000172">
    <property type="protein sequence ID" value="KRX01260.1"/>
    <property type="molecule type" value="Genomic_DNA"/>
</dbReference>
<proteinExistence type="predicted"/>
<comment type="caution">
    <text evidence="2">The sequence shown here is derived from an EMBL/GenBank/DDBJ whole genome shotgun (WGS) entry which is preliminary data.</text>
</comment>
<name>A0A0V0QGH0_PSEPJ</name>
<evidence type="ECO:0000313" key="3">
    <source>
        <dbReference type="Proteomes" id="UP000054937"/>
    </source>
</evidence>
<dbReference type="InParanoid" id="A0A0V0QGH0"/>
<feature type="region of interest" description="Disordered" evidence="1">
    <location>
        <begin position="1"/>
        <end position="20"/>
    </location>
</feature>
<evidence type="ECO:0000313" key="2">
    <source>
        <dbReference type="EMBL" id="KRX01260.1"/>
    </source>
</evidence>
<accession>A0A0V0QGH0</accession>
<gene>
    <name evidence="2" type="ORF">PPERSA_07299</name>
</gene>
<keyword evidence="3" id="KW-1185">Reference proteome</keyword>